<keyword evidence="1" id="KW-0472">Membrane</keyword>
<dbReference type="InterPro" id="IPR058287">
    <property type="entry name" value="DUF7981"/>
</dbReference>
<gene>
    <name evidence="3" type="ORF">GCM10009019_08400</name>
</gene>
<sequence>MNRDAAVWGLVGALTFLVLAQGYRLATGDGPGFPVLLAVALAVFLATTLTVPVVAARMRRV</sequence>
<evidence type="ECO:0000259" key="2">
    <source>
        <dbReference type="Pfam" id="PF25938"/>
    </source>
</evidence>
<dbReference type="Proteomes" id="UP001500194">
    <property type="component" value="Unassembled WGS sequence"/>
</dbReference>
<evidence type="ECO:0000313" key="3">
    <source>
        <dbReference type="EMBL" id="GAA0648206.1"/>
    </source>
</evidence>
<dbReference type="EMBL" id="BAAADU010000002">
    <property type="protein sequence ID" value="GAA0648206.1"/>
    <property type="molecule type" value="Genomic_DNA"/>
</dbReference>
<comment type="caution">
    <text evidence="3">The sequence shown here is derived from an EMBL/GenBank/DDBJ whole genome shotgun (WGS) entry which is preliminary data.</text>
</comment>
<dbReference type="Pfam" id="PF25938">
    <property type="entry name" value="DUF7981"/>
    <property type="match status" value="1"/>
</dbReference>
<reference evidence="3 4" key="1">
    <citation type="journal article" date="2019" name="Int. J. Syst. Evol. Microbiol.">
        <title>The Global Catalogue of Microorganisms (GCM) 10K type strain sequencing project: providing services to taxonomists for standard genome sequencing and annotation.</title>
        <authorList>
            <consortium name="The Broad Institute Genomics Platform"/>
            <consortium name="The Broad Institute Genome Sequencing Center for Infectious Disease"/>
            <person name="Wu L."/>
            <person name="Ma J."/>
        </authorList>
    </citation>
    <scope>NUCLEOTIDE SEQUENCE [LARGE SCALE GENOMIC DNA]</scope>
    <source>
        <strain evidence="3 4">JCM 16327</strain>
    </source>
</reference>
<proteinExistence type="predicted"/>
<organism evidence="3 4">
    <name type="scientific">Salarchaeum japonicum</name>
    <dbReference type="NCBI Taxonomy" id="555573"/>
    <lineage>
        <taxon>Archaea</taxon>
        <taxon>Methanobacteriati</taxon>
        <taxon>Methanobacteriota</taxon>
        <taxon>Stenosarchaea group</taxon>
        <taxon>Halobacteria</taxon>
        <taxon>Halobacteriales</taxon>
        <taxon>Halobacteriaceae</taxon>
    </lineage>
</organism>
<feature type="domain" description="DUF7981" evidence="2">
    <location>
        <begin position="3"/>
        <end position="59"/>
    </location>
</feature>
<protein>
    <recommendedName>
        <fullName evidence="2">DUF7981 domain-containing protein</fullName>
    </recommendedName>
</protein>
<dbReference type="GeneID" id="68572036"/>
<accession>A0AAV3T0E2</accession>
<feature type="transmembrane region" description="Helical" evidence="1">
    <location>
        <begin position="36"/>
        <end position="56"/>
    </location>
</feature>
<keyword evidence="4" id="KW-1185">Reference proteome</keyword>
<dbReference type="AlphaFoldDB" id="A0AAV3T0E2"/>
<keyword evidence="1" id="KW-0812">Transmembrane</keyword>
<keyword evidence="1" id="KW-1133">Transmembrane helix</keyword>
<evidence type="ECO:0000313" key="4">
    <source>
        <dbReference type="Proteomes" id="UP001500194"/>
    </source>
</evidence>
<name>A0AAV3T0E2_9EURY</name>
<dbReference type="RefSeq" id="WP_227261453.1">
    <property type="nucleotide sequence ID" value="NZ_BAAADU010000002.1"/>
</dbReference>
<evidence type="ECO:0000256" key="1">
    <source>
        <dbReference type="SAM" id="Phobius"/>
    </source>
</evidence>